<sequence>GARHPDRGLVPGRGPRRPAGHAHPRLGQAGRTPPRRARPALHL</sequence>
<proteinExistence type="predicted"/>
<feature type="region of interest" description="Disordered" evidence="1">
    <location>
        <begin position="1"/>
        <end position="43"/>
    </location>
</feature>
<organism evidence="2">
    <name type="scientific">uncultured Gemmatimonadaceae bacterium</name>
    <dbReference type="NCBI Taxonomy" id="246130"/>
    <lineage>
        <taxon>Bacteria</taxon>
        <taxon>Pseudomonadati</taxon>
        <taxon>Gemmatimonadota</taxon>
        <taxon>Gemmatimonadia</taxon>
        <taxon>Gemmatimonadales</taxon>
        <taxon>Gemmatimonadaceae</taxon>
        <taxon>environmental samples</taxon>
    </lineage>
</organism>
<protein>
    <submittedName>
        <fullName evidence="2">Uncharacterized protein</fullName>
    </submittedName>
</protein>
<reference evidence="2" key="1">
    <citation type="submission" date="2020-02" db="EMBL/GenBank/DDBJ databases">
        <authorList>
            <person name="Meier V. D."/>
        </authorList>
    </citation>
    <scope>NUCLEOTIDE SEQUENCE</scope>
    <source>
        <strain evidence="2">AVDCRST_MAG40</strain>
    </source>
</reference>
<feature type="non-terminal residue" evidence="2">
    <location>
        <position position="1"/>
    </location>
</feature>
<evidence type="ECO:0000256" key="1">
    <source>
        <dbReference type="SAM" id="MobiDB-lite"/>
    </source>
</evidence>
<evidence type="ECO:0000313" key="2">
    <source>
        <dbReference type="EMBL" id="CAA9299608.1"/>
    </source>
</evidence>
<feature type="compositionally biased region" description="Basic residues" evidence="1">
    <location>
        <begin position="14"/>
        <end position="24"/>
    </location>
</feature>
<accession>A0A6J4K9E5</accession>
<feature type="compositionally biased region" description="Basic residues" evidence="1">
    <location>
        <begin position="33"/>
        <end position="43"/>
    </location>
</feature>
<feature type="non-terminal residue" evidence="2">
    <location>
        <position position="43"/>
    </location>
</feature>
<dbReference type="AlphaFoldDB" id="A0A6J4K9E5"/>
<dbReference type="EMBL" id="CADCTX010000073">
    <property type="protein sequence ID" value="CAA9299608.1"/>
    <property type="molecule type" value="Genomic_DNA"/>
</dbReference>
<gene>
    <name evidence="2" type="ORF">AVDCRST_MAG40-263</name>
</gene>
<name>A0A6J4K9E5_9BACT</name>